<dbReference type="PANTHER" id="PTHR46658">
    <property type="entry name" value="CYS OR MET METABOLISM PYRIDOXAL-PHOSPHATE-DEPENDENT ENZYME"/>
    <property type="match status" value="1"/>
</dbReference>
<dbReference type="Gene3D" id="3.90.1150.60">
    <property type="entry name" value="Methioning gamme-lyase, C-terminal domain"/>
    <property type="match status" value="1"/>
</dbReference>
<evidence type="ECO:0008006" key="3">
    <source>
        <dbReference type="Google" id="ProtNLM"/>
    </source>
</evidence>
<dbReference type="PANTHER" id="PTHR46658:SF1">
    <property type="entry name" value="CYS OR MET METABOLISM PYRIDOXAL-PHOSPHATE-DEPENDENT ENZYME"/>
    <property type="match status" value="1"/>
</dbReference>
<evidence type="ECO:0000313" key="2">
    <source>
        <dbReference type="Proteomes" id="UP000031386"/>
    </source>
</evidence>
<dbReference type="EMBL" id="CP009761">
    <property type="protein sequence ID" value="AIZ36512.1"/>
    <property type="molecule type" value="Genomic_DNA"/>
</dbReference>
<protein>
    <recommendedName>
        <fullName evidence="3">Aluminum resistance protein</fullName>
    </recommendedName>
</protein>
<dbReference type="RefSeq" id="WP_041953889.1">
    <property type="nucleotide sequence ID" value="NZ_CP009761.1"/>
</dbReference>
<reference evidence="1 2" key="1">
    <citation type="submission" date="2014-10" db="EMBL/GenBank/DDBJ databases">
        <title>Complete genome sequence of Parvimonas micra KCOM 1535 (= ChDC B708).</title>
        <authorList>
            <person name="Kook J.-K."/>
            <person name="Park S.-N."/>
            <person name="Lim Y.K."/>
            <person name="Roh H."/>
        </authorList>
    </citation>
    <scope>NUCLEOTIDE SEQUENCE [LARGE SCALE GENOMIC DNA]</scope>
    <source>
        <strain evidence="2">KCOM 1535 / ChDC B708</strain>
    </source>
</reference>
<organism evidence="1 2">
    <name type="scientific">Parvimonas micra</name>
    <dbReference type="NCBI Taxonomy" id="33033"/>
    <lineage>
        <taxon>Bacteria</taxon>
        <taxon>Bacillati</taxon>
        <taxon>Bacillota</taxon>
        <taxon>Tissierellia</taxon>
        <taxon>Tissierellales</taxon>
        <taxon>Peptoniphilaceae</taxon>
        <taxon>Parvimonas</taxon>
    </lineage>
</organism>
<dbReference type="OrthoDB" id="9764766at2"/>
<dbReference type="InterPro" id="IPR015424">
    <property type="entry name" value="PyrdxlP-dep_Trfase"/>
</dbReference>
<dbReference type="Pfam" id="PF06838">
    <property type="entry name" value="Met_gamma_lyase"/>
    <property type="match status" value="1"/>
</dbReference>
<dbReference type="SUPFAM" id="SSF53383">
    <property type="entry name" value="PLP-dependent transferases"/>
    <property type="match status" value="1"/>
</dbReference>
<dbReference type="InterPro" id="IPR015421">
    <property type="entry name" value="PyrdxlP-dep_Trfase_major"/>
</dbReference>
<gene>
    <name evidence="1" type="ORF">NW74_03750</name>
</gene>
<dbReference type="Proteomes" id="UP000031386">
    <property type="component" value="Chromosome"/>
</dbReference>
<evidence type="ECO:0000313" key="1">
    <source>
        <dbReference type="EMBL" id="AIZ36512.1"/>
    </source>
</evidence>
<accession>A0A0B4S0Y5</accession>
<dbReference type="InterPro" id="IPR009651">
    <property type="entry name" value="Met_g_lyase_put"/>
</dbReference>
<dbReference type="KEGG" id="pmic:NW74_03750"/>
<dbReference type="STRING" id="33033.NW74_03750"/>
<proteinExistence type="predicted"/>
<sequence length="426" mass="47959">MEKYLDTDFNFDSKIINFINKCSKEIEIEFETLKEIEEYNQLKVLNAFKKQKLSATDFSWTTGYGYGDFGREKLERIYCDIFKAKDAIVRQEITCGTHAISLALQGNLLPGDEFIYITGTPYDTLLKVIGISGDEKGTLLDYGIKYNKVDLVNNEIDVETVLSKINSKTKLLAIQRSPGYSSRRCISINELKTVINKIKSKFPDIIIMIDNCYCEFVEKKEPLEVGADIVVGSLLKNLGAGITLNGGYIVSNSNDIIESISNRLTSPGLGKHVGVSFGTTRAIIQGLYFAPHIVLEAVKSAILVSYIFEKLGYKTIPKYNEKRSDIIQVITLNDENKVIDFCRAIQEFCCVDSHVVPYPWDMPGYTDKIIMASGSFIDGSSIELSADGPLREPYNVYYQGGLNFYQTKIALINVLNIFYDKKYINL</sequence>
<dbReference type="Gene3D" id="3.40.640.10">
    <property type="entry name" value="Type I PLP-dependent aspartate aminotransferase-like (Major domain)"/>
    <property type="match status" value="1"/>
</dbReference>
<keyword evidence="2" id="KW-1185">Reference proteome</keyword>
<name>A0A0B4S0Y5_9FIRM</name>
<dbReference type="AlphaFoldDB" id="A0A0B4S0Y5"/>